<sequence length="246" mass="27105">MGNPQTTIAYSLHHPRASLTSALPDAAQVVHVFESGTRAVLTRGRERQDRLPRGGVVIQHTPIGLLVIIDCRAEFCAYRFIGRASTQRLERWWDAHMYAYPFDSWVSSSHGESVRSATAGILTVVWTPDTIYITATIYGTAPEAARGCDNAPLDVRPTTPPRPRIPNGGRVPSKHNRPTGRGSAGNSDQPHPGRRRPNPRNLKPSFLPTPPACIFPLRAATAPPGERTVNKINQSIIQQNKLRVIY</sequence>
<name>A0A481TPP1_HHV2</name>
<evidence type="ECO:0000256" key="2">
    <source>
        <dbReference type="ARBA" id="ARBA00010784"/>
    </source>
</evidence>
<evidence type="ECO:0000313" key="5">
    <source>
        <dbReference type="EMBL" id="QBH83280.1"/>
    </source>
</evidence>
<dbReference type="Pfam" id="PF03277">
    <property type="entry name" value="Herpes_UL4"/>
    <property type="match status" value="1"/>
</dbReference>
<evidence type="ECO:0000256" key="3">
    <source>
        <dbReference type="ARBA" id="ARBA00022562"/>
    </source>
</evidence>
<dbReference type="GO" id="GO:0042025">
    <property type="term" value="C:host cell nucleus"/>
    <property type="evidence" value="ECO:0007669"/>
    <property type="project" value="UniProtKB-SubCell"/>
</dbReference>
<dbReference type="EMBL" id="MH790639">
    <property type="protein sequence ID" value="QBH83280.1"/>
    <property type="molecule type" value="Genomic_DNA"/>
</dbReference>
<organismHost>
    <name type="scientific">Homo sapiens</name>
    <name type="common">Human</name>
    <dbReference type="NCBI Taxonomy" id="9606"/>
</organismHost>
<comment type="similarity">
    <text evidence="2">Belongs to the alphaherpesvirinae HHV-1 UL4 family.</text>
</comment>
<keyword evidence="3" id="KW-1048">Host nucleus</keyword>
<accession>A0A481TPP1</accession>
<dbReference type="InterPro" id="IPR004958">
    <property type="entry name" value="Herpes_UL4"/>
</dbReference>
<comment type="subcellular location">
    <subcellularLocation>
        <location evidence="1">Host nucleus</location>
    </subcellularLocation>
</comment>
<feature type="region of interest" description="Disordered" evidence="4">
    <location>
        <begin position="148"/>
        <end position="208"/>
    </location>
</feature>
<protein>
    <submittedName>
        <fullName evidence="5">UL4</fullName>
    </submittedName>
</protein>
<proteinExistence type="inferred from homology"/>
<organism evidence="5">
    <name type="scientific">Human herpesvirus 2</name>
    <name type="common">HHV-2</name>
    <name type="synonym">Human herpes simplex virus 2</name>
    <dbReference type="NCBI Taxonomy" id="10310"/>
    <lineage>
        <taxon>Viruses</taxon>
        <taxon>Duplodnaviria</taxon>
        <taxon>Heunggongvirae</taxon>
        <taxon>Peploviricota</taxon>
        <taxon>Herviviricetes</taxon>
        <taxon>Herpesvirales</taxon>
        <taxon>Orthoherpesviridae</taxon>
        <taxon>Alphaherpesvirinae</taxon>
        <taxon>Simplexvirus</taxon>
        <taxon>Simplexvirus humanalpha2</taxon>
    </lineage>
</organism>
<reference evidence="5" key="1">
    <citation type="submission" date="2018-08" db="EMBL/GenBank/DDBJ databases">
        <title>HSV2 whole genome sequences from clinical isolates.</title>
        <authorList>
            <person name="Roychoudhury P."/>
            <person name="Greninger A.L."/>
            <person name="Jerome K.R."/>
            <person name="Johnston C."/>
            <person name="Wald A."/>
            <person name="Xie H."/>
        </authorList>
    </citation>
    <scope>NUCLEOTIDE SEQUENCE</scope>
    <source>
        <strain evidence="5">2012-33841</strain>
    </source>
</reference>
<evidence type="ECO:0000256" key="1">
    <source>
        <dbReference type="ARBA" id="ARBA00004147"/>
    </source>
</evidence>
<evidence type="ECO:0000256" key="4">
    <source>
        <dbReference type="SAM" id="MobiDB-lite"/>
    </source>
</evidence>